<dbReference type="InterPro" id="IPR038729">
    <property type="entry name" value="Rad50/SbcC_AAA"/>
</dbReference>
<dbReference type="EMBL" id="PFSI01000061">
    <property type="protein sequence ID" value="PJC24211.1"/>
    <property type="molecule type" value="Genomic_DNA"/>
</dbReference>
<evidence type="ECO:0000259" key="1">
    <source>
        <dbReference type="Pfam" id="PF13476"/>
    </source>
</evidence>
<dbReference type="AlphaFoldDB" id="A0A2M8ENE3"/>
<dbReference type="Gene3D" id="3.40.50.300">
    <property type="entry name" value="P-loop containing nucleotide triphosphate hydrolases"/>
    <property type="match status" value="2"/>
</dbReference>
<protein>
    <recommendedName>
        <fullName evidence="1">Rad50/SbcC-type AAA domain-containing protein</fullName>
    </recommendedName>
</protein>
<dbReference type="Pfam" id="PF13476">
    <property type="entry name" value="AAA_23"/>
    <property type="match status" value="1"/>
</dbReference>
<evidence type="ECO:0000313" key="2">
    <source>
        <dbReference type="EMBL" id="PJC24211.1"/>
    </source>
</evidence>
<dbReference type="GO" id="GO:0016887">
    <property type="term" value="F:ATP hydrolysis activity"/>
    <property type="evidence" value="ECO:0007669"/>
    <property type="project" value="InterPro"/>
</dbReference>
<dbReference type="PANTHER" id="PTHR32182:SF0">
    <property type="entry name" value="DNA REPLICATION AND REPAIR PROTEIN RECF"/>
    <property type="match status" value="1"/>
</dbReference>
<gene>
    <name evidence="2" type="ORF">CO057_04065</name>
</gene>
<dbReference type="GO" id="GO:0006302">
    <property type="term" value="P:double-strand break repair"/>
    <property type="evidence" value="ECO:0007669"/>
    <property type="project" value="InterPro"/>
</dbReference>
<proteinExistence type="predicted"/>
<sequence length="867" mass="99080">MAINVVEKLNAEDYLRDFVSRNSEVWLVLLIEQAIAKRTTIEKSSLDNVYETFLENSGLKDKKVGATSQSPAIFGNSNVKQSPSSANNFKLKSLTNENGINALVQGATISFHPKLTVIYGKNGSGKSGFVRVIKKISGSRTQEDIWQNIHKSKTKNQCKAKIIYENGGANCPVDWNGDGKISPFDQLNVFDGKCIPIYLTKSLDFSYQPYGFELFQIISNSLREIHNRFSADIIKKQSEKPLLENLFDDETIAGKFIAVLTANTKLEDLDKFPKWDQKSKRDLVAKEKEKRALLNIDQQSELLQNRLRKLTALQSKLEEIQSEFSTQNINVYLKLIKNFNLLKKKLATKRGKTLEDYKIPEMESDEWHRFIEAGKEYIIISQQNNYPEDNDHCIYCRQKLTGTAVKLINLYHALFKEKESSEYENAEDKLNKALAELSNTTFSNSFTYEKDDFKKILPSKIINTAFNSLNDADALIKKIVDCLNEKKAEKIKSLNLHRLIGRIESKKNKVSEEIIKQDELKINHNRRSGEIEHEITELLDVKEFSKQRRNIEKYILCEQWIAKANSISGKLNTKPITDLGSKAWKELVTNLFKKQFEKEVVNLDAPTVNLEFHGEYGSQMREKSLEGLTKIDDFLSEGEQKAVALSDFFAELSMHNKKAPVVFDDPATSFDHERKEKIAKRIVDESESRQAIVFTHDLMFASNIHDLVLNNSNSIDSNKAIFHDMSTEGGRIGIVTENYYPGSVKLENYLPKIQTKITNAEQLSGEEKVDAIKSVYGMLRKAVEKIVEERIFGGIITRWSDRIQLLNESKATLDKTKLQKVRDLHGEFSQYIEAHNQSNEMIQQSTPNIDKLKTDFDSVKELAQRSS</sequence>
<organism evidence="2 3">
    <name type="scientific">Candidatus Uhrbacteria bacterium CG_4_9_14_0_2_um_filter_41_50</name>
    <dbReference type="NCBI Taxonomy" id="1975031"/>
    <lineage>
        <taxon>Bacteria</taxon>
        <taxon>Candidatus Uhriibacteriota</taxon>
    </lineage>
</organism>
<comment type="caution">
    <text evidence="2">The sequence shown here is derived from an EMBL/GenBank/DDBJ whole genome shotgun (WGS) entry which is preliminary data.</text>
</comment>
<dbReference type="InterPro" id="IPR027417">
    <property type="entry name" value="P-loop_NTPase"/>
</dbReference>
<dbReference type="PANTHER" id="PTHR32182">
    <property type="entry name" value="DNA REPLICATION AND REPAIR PROTEIN RECF"/>
    <property type="match status" value="1"/>
</dbReference>
<dbReference type="SUPFAM" id="SSF52540">
    <property type="entry name" value="P-loop containing nucleoside triphosphate hydrolases"/>
    <property type="match status" value="1"/>
</dbReference>
<dbReference type="GO" id="GO:0000731">
    <property type="term" value="P:DNA synthesis involved in DNA repair"/>
    <property type="evidence" value="ECO:0007669"/>
    <property type="project" value="TreeGrafter"/>
</dbReference>
<evidence type="ECO:0000313" key="3">
    <source>
        <dbReference type="Proteomes" id="UP000230251"/>
    </source>
</evidence>
<feature type="domain" description="Rad50/SbcC-type AAA" evidence="1">
    <location>
        <begin position="103"/>
        <end position="323"/>
    </location>
</feature>
<reference evidence="3" key="1">
    <citation type="submission" date="2017-09" db="EMBL/GenBank/DDBJ databases">
        <title>Depth-based differentiation of microbial function through sediment-hosted aquifers and enrichment of novel symbionts in the deep terrestrial subsurface.</title>
        <authorList>
            <person name="Probst A.J."/>
            <person name="Ladd B."/>
            <person name="Jarett J.K."/>
            <person name="Geller-Mcgrath D.E."/>
            <person name="Sieber C.M.K."/>
            <person name="Emerson J.B."/>
            <person name="Anantharaman K."/>
            <person name="Thomas B.C."/>
            <person name="Malmstrom R."/>
            <person name="Stieglmeier M."/>
            <person name="Klingl A."/>
            <person name="Woyke T."/>
            <person name="Ryan C.M."/>
            <person name="Banfield J.F."/>
        </authorList>
    </citation>
    <scope>NUCLEOTIDE SEQUENCE [LARGE SCALE GENOMIC DNA]</scope>
</reference>
<accession>A0A2M8ENE3</accession>
<dbReference type="Proteomes" id="UP000230251">
    <property type="component" value="Unassembled WGS sequence"/>
</dbReference>
<name>A0A2M8ENE3_9BACT</name>